<organism evidence="6 7">
    <name type="scientific">Polymorphum gilvum (strain LMG 25793 / CGMCC 1.9160 / SL003B-26A1)</name>
    <dbReference type="NCBI Taxonomy" id="991905"/>
    <lineage>
        <taxon>Bacteria</taxon>
        <taxon>Pseudomonadati</taxon>
        <taxon>Pseudomonadota</taxon>
        <taxon>Alphaproteobacteria</taxon>
        <taxon>Rhodobacterales</taxon>
        <taxon>Paracoccaceae</taxon>
        <taxon>Polymorphum</taxon>
    </lineage>
</organism>
<dbReference type="STRING" id="991905.SL003B_1472"/>
<dbReference type="PROSITE" id="PS50977">
    <property type="entry name" value="HTH_TETR_2"/>
    <property type="match status" value="1"/>
</dbReference>
<feature type="DNA-binding region" description="H-T-H motif" evidence="4">
    <location>
        <begin position="37"/>
        <end position="56"/>
    </location>
</feature>
<keyword evidence="7" id="KW-1185">Reference proteome</keyword>
<dbReference type="Pfam" id="PF00440">
    <property type="entry name" value="TetR_N"/>
    <property type="match status" value="1"/>
</dbReference>
<evidence type="ECO:0000256" key="4">
    <source>
        <dbReference type="PROSITE-ProRule" id="PRU00335"/>
    </source>
</evidence>
<dbReference type="InterPro" id="IPR036271">
    <property type="entry name" value="Tet_transcr_reg_TetR-rel_C_sf"/>
</dbReference>
<dbReference type="GO" id="GO:0003700">
    <property type="term" value="F:DNA-binding transcription factor activity"/>
    <property type="evidence" value="ECO:0007669"/>
    <property type="project" value="TreeGrafter"/>
</dbReference>
<dbReference type="InterPro" id="IPR011075">
    <property type="entry name" value="TetR_C"/>
</dbReference>
<name>F2J393_POLGS</name>
<evidence type="ECO:0000256" key="3">
    <source>
        <dbReference type="ARBA" id="ARBA00023163"/>
    </source>
</evidence>
<evidence type="ECO:0000259" key="5">
    <source>
        <dbReference type="PROSITE" id="PS50977"/>
    </source>
</evidence>
<dbReference type="InterPro" id="IPR001647">
    <property type="entry name" value="HTH_TetR"/>
</dbReference>
<keyword evidence="2 4" id="KW-0238">DNA-binding</keyword>
<keyword evidence="3" id="KW-0804">Transcription</keyword>
<dbReference type="PATRIC" id="fig|991905.3.peg.1514"/>
<dbReference type="Proteomes" id="UP000008130">
    <property type="component" value="Chromosome"/>
</dbReference>
<keyword evidence="1" id="KW-0805">Transcription regulation</keyword>
<dbReference type="InterPro" id="IPR050109">
    <property type="entry name" value="HTH-type_TetR-like_transc_reg"/>
</dbReference>
<evidence type="ECO:0000313" key="6">
    <source>
        <dbReference type="EMBL" id="ADZ69900.1"/>
    </source>
</evidence>
<dbReference type="Gene3D" id="1.10.357.10">
    <property type="entry name" value="Tetracycline Repressor, domain 2"/>
    <property type="match status" value="1"/>
</dbReference>
<dbReference type="RefSeq" id="WP_013652217.1">
    <property type="nucleotide sequence ID" value="NC_015259.1"/>
</dbReference>
<accession>F2J393</accession>
<dbReference type="PRINTS" id="PR00455">
    <property type="entry name" value="HTHTETR"/>
</dbReference>
<dbReference type="PANTHER" id="PTHR30055:SF223">
    <property type="entry name" value="HTH-TYPE TRANSCRIPTIONAL REGULATOR UIDR"/>
    <property type="match status" value="1"/>
</dbReference>
<sequence length="215" mass="24002">MTDRTQKPRRRRRDARPGEIIEAAFREFAENGYAATRLDDVARRAGIAKGTIYRYFASKEALFEAVVRSRITPTLDRIEDLAAGFAGPTRELLRAVIADFYARIVDTDAKVLIRIMIAEGNRFPDITGFYYRETISKGIAILTRIVERGIARGEVRAGAAADLPFVILGPGLLAAIWKLTFDVHAPIALERFLEAHVDLVLNGFLVSDAREARPE</sequence>
<gene>
    <name evidence="6" type="ordered locus">SL003B_1472</name>
</gene>
<dbReference type="SUPFAM" id="SSF46689">
    <property type="entry name" value="Homeodomain-like"/>
    <property type="match status" value="1"/>
</dbReference>
<feature type="domain" description="HTH tetR-type" evidence="5">
    <location>
        <begin position="14"/>
        <end position="74"/>
    </location>
</feature>
<dbReference type="eggNOG" id="COG1309">
    <property type="taxonomic scope" value="Bacteria"/>
</dbReference>
<dbReference type="GO" id="GO:0000976">
    <property type="term" value="F:transcription cis-regulatory region binding"/>
    <property type="evidence" value="ECO:0007669"/>
    <property type="project" value="TreeGrafter"/>
</dbReference>
<dbReference type="InterPro" id="IPR009057">
    <property type="entry name" value="Homeodomain-like_sf"/>
</dbReference>
<protein>
    <submittedName>
        <fullName evidence="6">Probable transcriptional regulator, TetR family</fullName>
    </submittedName>
</protein>
<evidence type="ECO:0000313" key="7">
    <source>
        <dbReference type="Proteomes" id="UP000008130"/>
    </source>
</evidence>
<proteinExistence type="predicted"/>
<reference evidence="6 7" key="1">
    <citation type="journal article" date="2011" name="J. Bacteriol.">
        <title>Complete genome sequence of Polymorphum gilvum SL003B-26A1T, a crude oil-degrading bacterium from oil-polluted saline soil.</title>
        <authorList>
            <person name="Li S.G."/>
            <person name="Tang Y.Q."/>
            <person name="Nie Y."/>
            <person name="Cai M."/>
            <person name="Wu X.L."/>
        </authorList>
    </citation>
    <scope>NUCLEOTIDE SEQUENCE [LARGE SCALE GENOMIC DNA]</scope>
    <source>
        <strain evidence="7">LMG 25793 / CGMCC 1.9160 / SL003B-26A1</strain>
    </source>
</reference>
<dbReference type="KEGG" id="pgv:SL003B_1472"/>
<dbReference type="AlphaFoldDB" id="F2J393"/>
<dbReference type="PANTHER" id="PTHR30055">
    <property type="entry name" value="HTH-TYPE TRANSCRIPTIONAL REGULATOR RUTR"/>
    <property type="match status" value="1"/>
</dbReference>
<dbReference type="HOGENOM" id="CLU_069356_27_2_5"/>
<dbReference type="EMBL" id="CP002568">
    <property type="protein sequence ID" value="ADZ69900.1"/>
    <property type="molecule type" value="Genomic_DNA"/>
</dbReference>
<dbReference type="OrthoDB" id="7185252at2"/>
<evidence type="ECO:0000256" key="1">
    <source>
        <dbReference type="ARBA" id="ARBA00023015"/>
    </source>
</evidence>
<dbReference type="SUPFAM" id="SSF48498">
    <property type="entry name" value="Tetracyclin repressor-like, C-terminal domain"/>
    <property type="match status" value="1"/>
</dbReference>
<evidence type="ECO:0000256" key="2">
    <source>
        <dbReference type="ARBA" id="ARBA00023125"/>
    </source>
</evidence>
<dbReference type="FunFam" id="1.10.10.60:FF:000141">
    <property type="entry name" value="TetR family transcriptional regulator"/>
    <property type="match status" value="1"/>
</dbReference>
<dbReference type="Pfam" id="PF16859">
    <property type="entry name" value="TetR_C_11"/>
    <property type="match status" value="1"/>
</dbReference>